<proteinExistence type="predicted"/>
<dbReference type="Proteomes" id="UP000683925">
    <property type="component" value="Unassembled WGS sequence"/>
</dbReference>
<feature type="region of interest" description="Disordered" evidence="2">
    <location>
        <begin position="323"/>
        <end position="350"/>
    </location>
</feature>
<evidence type="ECO:0000313" key="3">
    <source>
        <dbReference type="EMBL" id="CAD8177697.1"/>
    </source>
</evidence>
<gene>
    <name evidence="3" type="ORF">POCTA_138.1.T0690188</name>
</gene>
<dbReference type="OMA" id="INKQANQ"/>
<feature type="compositionally biased region" description="Low complexity" evidence="2">
    <location>
        <begin position="331"/>
        <end position="347"/>
    </location>
</feature>
<accession>A0A8S1VLD5</accession>
<feature type="coiled-coil region" evidence="1">
    <location>
        <begin position="8"/>
        <end position="56"/>
    </location>
</feature>
<reference evidence="3" key="1">
    <citation type="submission" date="2021-01" db="EMBL/GenBank/DDBJ databases">
        <authorList>
            <consortium name="Genoscope - CEA"/>
            <person name="William W."/>
        </authorList>
    </citation>
    <scope>NUCLEOTIDE SEQUENCE</scope>
</reference>
<dbReference type="AlphaFoldDB" id="A0A8S1VLD5"/>
<organism evidence="3 4">
    <name type="scientific">Paramecium octaurelia</name>
    <dbReference type="NCBI Taxonomy" id="43137"/>
    <lineage>
        <taxon>Eukaryota</taxon>
        <taxon>Sar</taxon>
        <taxon>Alveolata</taxon>
        <taxon>Ciliophora</taxon>
        <taxon>Intramacronucleata</taxon>
        <taxon>Oligohymenophorea</taxon>
        <taxon>Peniculida</taxon>
        <taxon>Parameciidae</taxon>
        <taxon>Paramecium</taxon>
    </lineage>
</organism>
<comment type="caution">
    <text evidence="3">The sequence shown here is derived from an EMBL/GenBank/DDBJ whole genome shotgun (WGS) entry which is preliminary data.</text>
</comment>
<keyword evidence="1" id="KW-0175">Coiled coil</keyword>
<evidence type="ECO:0000313" key="4">
    <source>
        <dbReference type="Proteomes" id="UP000683925"/>
    </source>
</evidence>
<keyword evidence="4" id="KW-1185">Reference proteome</keyword>
<evidence type="ECO:0000256" key="1">
    <source>
        <dbReference type="SAM" id="Coils"/>
    </source>
</evidence>
<sequence length="386" mass="45499">MDYTPTSVNSFTTTDKELENNLKDLLERILVYVEKHIETKEELNQIESELKDYESLSYLVGIIKVIFTKLMLKIEKKLLQVINYYSKSKGNWINTTIRISLNSIKMMKNMTSQNKLSLNMNKKFAIISVEQQLKLFAESIQSKLDESESIRQELLETTKNNISKLKRENYELSEKEKQLQQEVNNLKQTIQNLERENKRKSIDSNQRDYLQTLISTQTNQQQNLTKNGLNQNFYLESRQLNSHSEHQSNPRQYLKEQQDLIIPTQSSQKLNYYNIINNANTKQKSEVIKSMQQKDFNNIYNQIMRSKHNSLSSINELINNVTQQDKKRSDQLQSISKNSSQNNSMIQKNRDYKQIETLELQQRSKSSKKADDIIKYKTLESLIKLK</sequence>
<protein>
    <submittedName>
        <fullName evidence="3">Uncharacterized protein</fullName>
    </submittedName>
</protein>
<dbReference type="EMBL" id="CAJJDP010000068">
    <property type="protein sequence ID" value="CAD8177697.1"/>
    <property type="molecule type" value="Genomic_DNA"/>
</dbReference>
<feature type="coiled-coil region" evidence="1">
    <location>
        <begin position="137"/>
        <end position="203"/>
    </location>
</feature>
<evidence type="ECO:0000256" key="2">
    <source>
        <dbReference type="SAM" id="MobiDB-lite"/>
    </source>
</evidence>
<name>A0A8S1VLD5_PAROT</name>